<protein>
    <submittedName>
        <fullName evidence="9">Serine/threonine-protein kinase-like protein</fullName>
    </submittedName>
</protein>
<dbReference type="InterPro" id="IPR011009">
    <property type="entry name" value="Kinase-like_dom_sf"/>
</dbReference>
<dbReference type="PROSITE" id="PS00108">
    <property type="entry name" value="PROTEIN_KINASE_ST"/>
    <property type="match status" value="1"/>
</dbReference>
<dbReference type="SUPFAM" id="SSF56112">
    <property type="entry name" value="Protein kinase-like (PK-like)"/>
    <property type="match status" value="1"/>
</dbReference>
<evidence type="ECO:0000256" key="3">
    <source>
        <dbReference type="ARBA" id="ARBA00022741"/>
    </source>
</evidence>
<dbReference type="AlphaFoldDB" id="A0A2H9ZXV8"/>
<reference evidence="9 10" key="1">
    <citation type="journal article" date="2017" name="Nature">
        <title>The Apostasia genome and the evolution of orchids.</title>
        <authorList>
            <person name="Zhang G.Q."/>
            <person name="Liu K.W."/>
            <person name="Li Z."/>
            <person name="Lohaus R."/>
            <person name="Hsiao Y.Y."/>
            <person name="Niu S.C."/>
            <person name="Wang J.Y."/>
            <person name="Lin Y.C."/>
            <person name="Xu Q."/>
            <person name="Chen L.J."/>
            <person name="Yoshida K."/>
            <person name="Fujiwara S."/>
            <person name="Wang Z.W."/>
            <person name="Zhang Y.Q."/>
            <person name="Mitsuda N."/>
            <person name="Wang M."/>
            <person name="Liu G.H."/>
            <person name="Pecoraro L."/>
            <person name="Huang H.X."/>
            <person name="Xiao X.J."/>
            <person name="Lin M."/>
            <person name="Wu X.Y."/>
            <person name="Wu W.L."/>
            <person name="Chen Y.Y."/>
            <person name="Chang S.B."/>
            <person name="Sakamoto S."/>
            <person name="Ohme-Takagi M."/>
            <person name="Yagi M."/>
            <person name="Zeng S.J."/>
            <person name="Shen C.Y."/>
            <person name="Yeh C.M."/>
            <person name="Luo Y.B."/>
            <person name="Tsai W.C."/>
            <person name="Van de Peer Y."/>
            <person name="Liu Z.J."/>
        </authorList>
    </citation>
    <scope>NUCLEOTIDE SEQUENCE [LARGE SCALE GENOMIC DNA]</scope>
    <source>
        <strain evidence="10">cv. Shenzhen</strain>
        <tissue evidence="9">Stem</tissue>
    </source>
</reference>
<dbReference type="InterPro" id="IPR008271">
    <property type="entry name" value="Ser/Thr_kinase_AS"/>
</dbReference>
<keyword evidence="4 9" id="KW-0418">Kinase</keyword>
<feature type="domain" description="Protein kinase" evidence="8">
    <location>
        <begin position="16"/>
        <end position="297"/>
    </location>
</feature>
<evidence type="ECO:0000256" key="6">
    <source>
        <dbReference type="PROSITE-ProRule" id="PRU10141"/>
    </source>
</evidence>
<dbReference type="OrthoDB" id="4062651at2759"/>
<keyword evidence="1 7" id="KW-0723">Serine/threonine-protein kinase</keyword>
<evidence type="ECO:0000256" key="7">
    <source>
        <dbReference type="RuleBase" id="RU000304"/>
    </source>
</evidence>
<accession>A0A2H9ZXV8</accession>
<gene>
    <name evidence="9" type="ORF">AXF42_Ash021074</name>
</gene>
<sequence>MKKFNYEEIMAATNGFSLDLLIGKGSHGRVYKAVLAGRKGGAAAVAVKTPSDAAEPSKLENEIQILSSFRSRHIVNLVGVSITPAGGKQLLVMEYMPNGSLQHLLHSSPEPPSWRRRAAAAVEVARALLALHRSSPPIVHRDVKSANILFDRRWRARLADFSLAAVVDGRPDLPAAGTMGYLDPGYGGPGRVGPAVDVFSFGVVLLELVSGRRAIDVTREPAAVVEWAVPRIAGGRWAAAAVRDRRVELEEEMEGVVEKMMAVAARCVAAEDWQRPRMEEVVAELERALEGVRRPVFSAPVGRMVIGRWVRGWKRLSARRVTTAATKIVCQGHLMDGDGQADERS</sequence>
<dbReference type="GO" id="GO:0004674">
    <property type="term" value="F:protein serine/threonine kinase activity"/>
    <property type="evidence" value="ECO:0007669"/>
    <property type="project" value="UniProtKB-KW"/>
</dbReference>
<keyword evidence="5 6" id="KW-0067">ATP-binding</keyword>
<feature type="binding site" evidence="6">
    <location>
        <position position="48"/>
    </location>
    <ligand>
        <name>ATP</name>
        <dbReference type="ChEBI" id="CHEBI:30616"/>
    </ligand>
</feature>
<dbReference type="InterPro" id="IPR000719">
    <property type="entry name" value="Prot_kinase_dom"/>
</dbReference>
<dbReference type="Gene3D" id="1.10.510.10">
    <property type="entry name" value="Transferase(Phosphotransferase) domain 1"/>
    <property type="match status" value="1"/>
</dbReference>
<evidence type="ECO:0000259" key="8">
    <source>
        <dbReference type="PROSITE" id="PS50011"/>
    </source>
</evidence>
<proteinExistence type="inferred from homology"/>
<evidence type="ECO:0000313" key="9">
    <source>
        <dbReference type="EMBL" id="PKA48140.1"/>
    </source>
</evidence>
<dbReference type="PROSITE" id="PS00107">
    <property type="entry name" value="PROTEIN_KINASE_ATP"/>
    <property type="match status" value="1"/>
</dbReference>
<organism evidence="9 10">
    <name type="scientific">Apostasia shenzhenica</name>
    <dbReference type="NCBI Taxonomy" id="1088818"/>
    <lineage>
        <taxon>Eukaryota</taxon>
        <taxon>Viridiplantae</taxon>
        <taxon>Streptophyta</taxon>
        <taxon>Embryophyta</taxon>
        <taxon>Tracheophyta</taxon>
        <taxon>Spermatophyta</taxon>
        <taxon>Magnoliopsida</taxon>
        <taxon>Liliopsida</taxon>
        <taxon>Asparagales</taxon>
        <taxon>Orchidaceae</taxon>
        <taxon>Apostasioideae</taxon>
        <taxon>Apostasia</taxon>
    </lineage>
</organism>
<dbReference type="PANTHER" id="PTHR46146">
    <property type="entry name" value="SERINE/THREONINE-PROTEIN KINASE-LIKE PROTEIN CCR4"/>
    <property type="match status" value="1"/>
</dbReference>
<keyword evidence="3 6" id="KW-0547">Nucleotide-binding</keyword>
<keyword evidence="10" id="KW-1185">Reference proteome</keyword>
<evidence type="ECO:0000256" key="2">
    <source>
        <dbReference type="ARBA" id="ARBA00022679"/>
    </source>
</evidence>
<dbReference type="Proteomes" id="UP000236161">
    <property type="component" value="Unassembled WGS sequence"/>
</dbReference>
<dbReference type="Gene3D" id="3.30.200.20">
    <property type="entry name" value="Phosphorylase Kinase, domain 1"/>
    <property type="match status" value="1"/>
</dbReference>
<dbReference type="SMART" id="SM00220">
    <property type="entry name" value="S_TKc"/>
    <property type="match status" value="1"/>
</dbReference>
<evidence type="ECO:0000256" key="1">
    <source>
        <dbReference type="ARBA" id="ARBA00022527"/>
    </source>
</evidence>
<evidence type="ECO:0000256" key="5">
    <source>
        <dbReference type="ARBA" id="ARBA00022840"/>
    </source>
</evidence>
<comment type="similarity">
    <text evidence="7">Belongs to the protein kinase superfamily.</text>
</comment>
<dbReference type="EMBL" id="KZ452967">
    <property type="protein sequence ID" value="PKA48140.1"/>
    <property type="molecule type" value="Genomic_DNA"/>
</dbReference>
<keyword evidence="2" id="KW-0808">Transferase</keyword>
<dbReference type="Pfam" id="PF07714">
    <property type="entry name" value="PK_Tyr_Ser-Thr"/>
    <property type="match status" value="1"/>
</dbReference>
<dbReference type="InterPro" id="IPR017441">
    <property type="entry name" value="Protein_kinase_ATP_BS"/>
</dbReference>
<dbReference type="PROSITE" id="PS50011">
    <property type="entry name" value="PROTEIN_KINASE_DOM"/>
    <property type="match status" value="1"/>
</dbReference>
<dbReference type="GO" id="GO:0005524">
    <property type="term" value="F:ATP binding"/>
    <property type="evidence" value="ECO:0007669"/>
    <property type="project" value="UniProtKB-UniRule"/>
</dbReference>
<dbReference type="InterPro" id="IPR001245">
    <property type="entry name" value="Ser-Thr/Tyr_kinase_cat_dom"/>
</dbReference>
<dbReference type="PANTHER" id="PTHR46146:SF23">
    <property type="entry name" value="PROTEIN KINASE DOMAIN-CONTAINING PROTEIN"/>
    <property type="match status" value="1"/>
</dbReference>
<evidence type="ECO:0000256" key="4">
    <source>
        <dbReference type="ARBA" id="ARBA00022777"/>
    </source>
</evidence>
<dbReference type="STRING" id="1088818.A0A2H9ZXV8"/>
<evidence type="ECO:0000313" key="10">
    <source>
        <dbReference type="Proteomes" id="UP000236161"/>
    </source>
</evidence>
<name>A0A2H9ZXV8_9ASPA</name>